<dbReference type="Proteomes" id="UP000019376">
    <property type="component" value="Unassembled WGS sequence"/>
</dbReference>
<reference evidence="1 2" key="1">
    <citation type="journal article" date="2013" name="PLoS ONE">
        <title>Genomic and secretomic analyses reveal unique features of the lignocellulolytic enzyme system of Penicillium decumbens.</title>
        <authorList>
            <person name="Liu G."/>
            <person name="Zhang L."/>
            <person name="Wei X."/>
            <person name="Zou G."/>
            <person name="Qin Y."/>
            <person name="Ma L."/>
            <person name="Li J."/>
            <person name="Zheng H."/>
            <person name="Wang S."/>
            <person name="Wang C."/>
            <person name="Xun L."/>
            <person name="Zhao G.-P."/>
            <person name="Zhou Z."/>
            <person name="Qu Y."/>
        </authorList>
    </citation>
    <scope>NUCLEOTIDE SEQUENCE [LARGE SCALE GENOMIC DNA]</scope>
    <source>
        <strain evidence="2">114-2 / CGMCC 5302</strain>
    </source>
</reference>
<keyword evidence="2" id="KW-1185">Reference proteome</keyword>
<sequence>MMGVLLLAENHRVARARSWIPLVEVALSPAMIVSVEEEEVVVVEVEVEAEEDSLEEGEVAALDVVAVMAGEATFEIETEIETVTYEIHEIATSETLETAHLHSGATWIATTVAVGTENSTRAQIALDLVEDALDHPLATFEMHAIFQPVISI</sequence>
<evidence type="ECO:0000313" key="1">
    <source>
        <dbReference type="EMBL" id="EPS35015.1"/>
    </source>
</evidence>
<name>S7ZW94_PENO1</name>
<organism evidence="1 2">
    <name type="scientific">Penicillium oxalicum (strain 114-2 / CGMCC 5302)</name>
    <name type="common">Penicillium decumbens</name>
    <dbReference type="NCBI Taxonomy" id="933388"/>
    <lineage>
        <taxon>Eukaryota</taxon>
        <taxon>Fungi</taxon>
        <taxon>Dikarya</taxon>
        <taxon>Ascomycota</taxon>
        <taxon>Pezizomycotina</taxon>
        <taxon>Eurotiomycetes</taxon>
        <taxon>Eurotiomycetidae</taxon>
        <taxon>Eurotiales</taxon>
        <taxon>Aspergillaceae</taxon>
        <taxon>Penicillium</taxon>
    </lineage>
</organism>
<proteinExistence type="predicted"/>
<dbReference type="AlphaFoldDB" id="S7ZW94"/>
<evidence type="ECO:0000313" key="2">
    <source>
        <dbReference type="Proteomes" id="UP000019376"/>
    </source>
</evidence>
<gene>
    <name evidence="1" type="ORF">PDE_09980</name>
</gene>
<protein>
    <submittedName>
        <fullName evidence="1">Uncharacterized protein</fullName>
    </submittedName>
</protein>
<accession>S7ZW94</accession>
<dbReference type="EMBL" id="KB644415">
    <property type="protein sequence ID" value="EPS35015.1"/>
    <property type="molecule type" value="Genomic_DNA"/>
</dbReference>
<dbReference type="HOGENOM" id="CLU_1722994_0_0_1"/>